<keyword evidence="4" id="KW-1185">Reference proteome</keyword>
<accession>A0A2I2FJD7</accession>
<name>A0A2I2FJD7_ASPCN</name>
<dbReference type="RefSeq" id="XP_024674759.1">
    <property type="nucleotide sequence ID" value="XM_024816019.1"/>
</dbReference>
<dbReference type="GeneID" id="36523179"/>
<dbReference type="InterPro" id="IPR025066">
    <property type="entry name" value="CCDC174-like"/>
</dbReference>
<gene>
    <name evidence="3" type="ORF">BDW47DRAFT_123286</name>
</gene>
<proteinExistence type="predicted"/>
<feature type="region of interest" description="Disordered" evidence="2">
    <location>
        <begin position="332"/>
        <end position="355"/>
    </location>
</feature>
<feature type="compositionally biased region" description="Basic and acidic residues" evidence="2">
    <location>
        <begin position="127"/>
        <end position="144"/>
    </location>
</feature>
<evidence type="ECO:0000313" key="3">
    <source>
        <dbReference type="EMBL" id="PLB40747.1"/>
    </source>
</evidence>
<feature type="compositionally biased region" description="Basic and acidic residues" evidence="2">
    <location>
        <begin position="82"/>
        <end position="96"/>
    </location>
</feature>
<keyword evidence="1" id="KW-0175">Coiled coil</keyword>
<organism evidence="3 4">
    <name type="scientific">Aspergillus candidus</name>
    <dbReference type="NCBI Taxonomy" id="41067"/>
    <lineage>
        <taxon>Eukaryota</taxon>
        <taxon>Fungi</taxon>
        <taxon>Dikarya</taxon>
        <taxon>Ascomycota</taxon>
        <taxon>Pezizomycotina</taxon>
        <taxon>Eurotiomycetes</taxon>
        <taxon>Eurotiomycetidae</taxon>
        <taxon>Eurotiales</taxon>
        <taxon>Aspergillaceae</taxon>
        <taxon>Aspergillus</taxon>
        <taxon>Aspergillus subgen. Circumdati</taxon>
    </lineage>
</organism>
<feature type="compositionally biased region" description="Basic and acidic residues" evidence="2">
    <location>
        <begin position="294"/>
        <end position="313"/>
    </location>
</feature>
<dbReference type="PANTHER" id="PTHR15885:SF1">
    <property type="entry name" value="COILED-COIL DOMAIN-CONTAINING PROTEIN 174"/>
    <property type="match status" value="1"/>
</dbReference>
<dbReference type="Pfam" id="PF13300">
    <property type="entry name" value="DUF4078"/>
    <property type="match status" value="1"/>
</dbReference>
<evidence type="ECO:0000313" key="4">
    <source>
        <dbReference type="Proteomes" id="UP000234585"/>
    </source>
</evidence>
<dbReference type="STRING" id="41067.A0A2I2FJD7"/>
<feature type="region of interest" description="Disordered" evidence="2">
    <location>
        <begin position="293"/>
        <end position="313"/>
    </location>
</feature>
<dbReference type="EMBL" id="KZ559123">
    <property type="protein sequence ID" value="PLB40747.1"/>
    <property type="molecule type" value="Genomic_DNA"/>
</dbReference>
<evidence type="ECO:0000256" key="1">
    <source>
        <dbReference type="ARBA" id="ARBA00023054"/>
    </source>
</evidence>
<reference evidence="3 4" key="1">
    <citation type="submission" date="2017-12" db="EMBL/GenBank/DDBJ databases">
        <authorList>
            <consortium name="DOE Joint Genome Institute"/>
            <person name="Haridas S."/>
            <person name="Kjaerbolling I."/>
            <person name="Vesth T.C."/>
            <person name="Frisvad J.C."/>
            <person name="Nybo J.L."/>
            <person name="Theobald S."/>
            <person name="Kuo A."/>
            <person name="Bowyer P."/>
            <person name="Matsuda Y."/>
            <person name="Mondo S."/>
            <person name="Lyhne E.K."/>
            <person name="Kogle M.E."/>
            <person name="Clum A."/>
            <person name="Lipzen A."/>
            <person name="Salamov A."/>
            <person name="Ngan C.Y."/>
            <person name="Daum C."/>
            <person name="Chiniquy J."/>
            <person name="Barry K."/>
            <person name="LaButti K."/>
            <person name="Simmons B.A."/>
            <person name="Magnuson J.K."/>
            <person name="Mortensen U.H."/>
            <person name="Larsen T.O."/>
            <person name="Grigoriev I.V."/>
            <person name="Baker S.E."/>
            <person name="Andersen M.R."/>
            <person name="Nordberg H.P."/>
            <person name="Cantor M.N."/>
            <person name="Hua S.X."/>
        </authorList>
    </citation>
    <scope>NUCLEOTIDE SEQUENCE [LARGE SCALE GENOMIC DNA]</scope>
    <source>
        <strain evidence="3 4">CBS 102.13</strain>
    </source>
</reference>
<feature type="compositionally biased region" description="Acidic residues" evidence="2">
    <location>
        <begin position="145"/>
        <end position="160"/>
    </location>
</feature>
<dbReference type="OrthoDB" id="333551at2759"/>
<dbReference type="AlphaFoldDB" id="A0A2I2FJD7"/>
<protein>
    <submittedName>
        <fullName evidence="3">Uncharacterized protein</fullName>
    </submittedName>
</protein>
<evidence type="ECO:0000256" key="2">
    <source>
        <dbReference type="SAM" id="MobiDB-lite"/>
    </source>
</evidence>
<dbReference type="Proteomes" id="UP000234585">
    <property type="component" value="Unassembled WGS sequence"/>
</dbReference>
<feature type="compositionally biased region" description="Low complexity" evidence="2">
    <location>
        <begin position="191"/>
        <end position="203"/>
    </location>
</feature>
<feature type="compositionally biased region" description="Low complexity" evidence="2">
    <location>
        <begin position="38"/>
        <end position="50"/>
    </location>
</feature>
<sequence length="387" mass="43367">MPPENLYGLPRPATKDSDKNKNKTNTPSSSTLAFTTKLSSLISSPSQSQSHQHTTGRPRPKTTRGASNNDKDDIFARPNRGTAERAAADENGLNDRGKKRSALEQVHTTDSGPVDEALLERSKRRLREKEGLYDILKEGRHLVYSDDEGDSFGEDDEGGNDGERQRKRELRRLARKEREGLVDFDAKWARSTSPSSSKGSSSSKAEEEDEEEDDDNASIISYEDELGRTRRGTRKAASRAAAAAIASTKSNNPSHPSERWKPAQPANLIHGSTIQTQAFDPDAPTATHMARLAARRDRSATPPEEMHYDASGEVRARGTEFYAFSRDEGVRRGQMEALQRGREETERGREERKLRRERRGLVRVERGRKIEELRGRRRAEAFLEGLS</sequence>
<feature type="compositionally biased region" description="Low complexity" evidence="2">
    <location>
        <begin position="238"/>
        <end position="250"/>
    </location>
</feature>
<feature type="region of interest" description="Disordered" evidence="2">
    <location>
        <begin position="1"/>
        <end position="267"/>
    </location>
</feature>
<dbReference type="GO" id="GO:0005634">
    <property type="term" value="C:nucleus"/>
    <property type="evidence" value="ECO:0007669"/>
    <property type="project" value="TreeGrafter"/>
</dbReference>
<feature type="compositionally biased region" description="Basic and acidic residues" evidence="2">
    <location>
        <begin position="176"/>
        <end position="188"/>
    </location>
</feature>
<dbReference type="PANTHER" id="PTHR15885">
    <property type="entry name" value="COILED-COIL DOMAIN-CONTAINING PROTEIN 174"/>
    <property type="match status" value="1"/>
</dbReference>
<feature type="compositionally biased region" description="Acidic residues" evidence="2">
    <location>
        <begin position="206"/>
        <end position="216"/>
    </location>
</feature>